<protein>
    <submittedName>
        <fullName evidence="3">Reverse transcriptase</fullName>
    </submittedName>
</protein>
<accession>A0A3P7U2S9</accession>
<evidence type="ECO:0000313" key="2">
    <source>
        <dbReference type="Proteomes" id="UP000050761"/>
    </source>
</evidence>
<dbReference type="AlphaFoldDB" id="A0A183F9S0"/>
<reference evidence="1 2" key="1">
    <citation type="submission" date="2018-11" db="EMBL/GenBank/DDBJ databases">
        <authorList>
            <consortium name="Pathogen Informatics"/>
        </authorList>
    </citation>
    <scope>NUCLEOTIDE SEQUENCE [LARGE SCALE GENOMIC DNA]</scope>
</reference>
<accession>A0A183F9S0</accession>
<dbReference type="Proteomes" id="UP000050761">
    <property type="component" value="Unassembled WGS sequence"/>
</dbReference>
<organism evidence="2 3">
    <name type="scientific">Heligmosomoides polygyrus</name>
    <name type="common">Parasitic roundworm</name>
    <dbReference type="NCBI Taxonomy" id="6339"/>
    <lineage>
        <taxon>Eukaryota</taxon>
        <taxon>Metazoa</taxon>
        <taxon>Ecdysozoa</taxon>
        <taxon>Nematoda</taxon>
        <taxon>Chromadorea</taxon>
        <taxon>Rhabditida</taxon>
        <taxon>Rhabditina</taxon>
        <taxon>Rhabditomorpha</taxon>
        <taxon>Strongyloidea</taxon>
        <taxon>Heligmosomidae</taxon>
        <taxon>Heligmosomoides</taxon>
    </lineage>
</organism>
<evidence type="ECO:0000313" key="1">
    <source>
        <dbReference type="EMBL" id="VDO29240.1"/>
    </source>
</evidence>
<proteinExistence type="predicted"/>
<dbReference type="WBParaSite" id="HPBE_0000291201-mRNA-1">
    <property type="protein sequence ID" value="HPBE_0000291201-mRNA-1"/>
    <property type="gene ID" value="HPBE_0000291201"/>
</dbReference>
<reference evidence="3" key="2">
    <citation type="submission" date="2019-09" db="UniProtKB">
        <authorList>
            <consortium name="WormBaseParasite"/>
        </authorList>
    </citation>
    <scope>IDENTIFICATION</scope>
</reference>
<dbReference type="OrthoDB" id="5848222at2759"/>
<gene>
    <name evidence="1" type="ORF">HPBE_LOCUS2912</name>
</gene>
<evidence type="ECO:0000313" key="3">
    <source>
        <dbReference type="WBParaSite" id="HPBE_0000291201-mRNA-1"/>
    </source>
</evidence>
<name>A0A183F9S0_HELPZ</name>
<keyword evidence="2" id="KW-1185">Reference proteome</keyword>
<dbReference type="EMBL" id="UZAH01005465">
    <property type="protein sequence ID" value="VDO29240.1"/>
    <property type="molecule type" value="Genomic_DNA"/>
</dbReference>
<sequence>METKMLRWTAGVTTLMDRIRNDVNRQKFDIAPISDNVREARIRWYGHALCGKEDSVRKIGLNFEGLVSLLLLCRVDAQLARGSGMFMHSVPGCVRAWSDCNCVCSAKSLHTVDWEYM</sequence>